<dbReference type="Proteomes" id="UP000639338">
    <property type="component" value="Unassembled WGS sequence"/>
</dbReference>
<evidence type="ECO:0000313" key="1">
    <source>
        <dbReference type="EMBL" id="KAF7993602.1"/>
    </source>
</evidence>
<sequence>MYTTLKKQNCEFTTLGIGQPCKWAQNMADLNFITQNIKNYTNKITTANKLTHYSVENFIEKIKKRIKSRIELYNEIRQFEKENFINSTVQLMPQKITTYFYKFTSL</sequence>
<comment type="caution">
    <text evidence="1">The sequence shown here is derived from an EMBL/GenBank/DDBJ whole genome shotgun (WGS) entry which is preliminary data.</text>
</comment>
<gene>
    <name evidence="1" type="ORF">HCN44_010197</name>
</gene>
<keyword evidence="2" id="KW-1185">Reference proteome</keyword>
<dbReference type="EMBL" id="JACMRX010000003">
    <property type="protein sequence ID" value="KAF7993602.1"/>
    <property type="molecule type" value="Genomic_DNA"/>
</dbReference>
<accession>A0A835CRS1</accession>
<name>A0A835CRS1_APHGI</name>
<dbReference type="OrthoDB" id="20582at2759"/>
<dbReference type="AlphaFoldDB" id="A0A835CRS1"/>
<proteinExistence type="predicted"/>
<protein>
    <submittedName>
        <fullName evidence="1">Uncharacterized protein</fullName>
    </submittedName>
</protein>
<organism evidence="1 2">
    <name type="scientific">Aphidius gifuensis</name>
    <name type="common">Parasitoid wasp</name>
    <dbReference type="NCBI Taxonomy" id="684658"/>
    <lineage>
        <taxon>Eukaryota</taxon>
        <taxon>Metazoa</taxon>
        <taxon>Ecdysozoa</taxon>
        <taxon>Arthropoda</taxon>
        <taxon>Hexapoda</taxon>
        <taxon>Insecta</taxon>
        <taxon>Pterygota</taxon>
        <taxon>Neoptera</taxon>
        <taxon>Endopterygota</taxon>
        <taxon>Hymenoptera</taxon>
        <taxon>Apocrita</taxon>
        <taxon>Ichneumonoidea</taxon>
        <taxon>Braconidae</taxon>
        <taxon>Aphidiinae</taxon>
        <taxon>Aphidius</taxon>
    </lineage>
</organism>
<evidence type="ECO:0000313" key="2">
    <source>
        <dbReference type="Proteomes" id="UP000639338"/>
    </source>
</evidence>
<reference evidence="1 2" key="1">
    <citation type="submission" date="2020-08" db="EMBL/GenBank/DDBJ databases">
        <title>Aphidius gifuensis genome sequencing and assembly.</title>
        <authorList>
            <person name="Du Z."/>
        </authorList>
    </citation>
    <scope>NUCLEOTIDE SEQUENCE [LARGE SCALE GENOMIC DNA]</scope>
    <source>
        <strain evidence="1">YNYX2018</strain>
        <tissue evidence="1">Adults</tissue>
    </source>
</reference>